<name>A0A8K0CUZ4_IGNLU</name>
<organism evidence="1 2">
    <name type="scientific">Ignelater luminosus</name>
    <name type="common">Cucubano</name>
    <name type="synonym">Pyrophorus luminosus</name>
    <dbReference type="NCBI Taxonomy" id="2038154"/>
    <lineage>
        <taxon>Eukaryota</taxon>
        <taxon>Metazoa</taxon>
        <taxon>Ecdysozoa</taxon>
        <taxon>Arthropoda</taxon>
        <taxon>Hexapoda</taxon>
        <taxon>Insecta</taxon>
        <taxon>Pterygota</taxon>
        <taxon>Neoptera</taxon>
        <taxon>Endopterygota</taxon>
        <taxon>Coleoptera</taxon>
        <taxon>Polyphaga</taxon>
        <taxon>Elateriformia</taxon>
        <taxon>Elateroidea</taxon>
        <taxon>Elateridae</taxon>
        <taxon>Agrypninae</taxon>
        <taxon>Pyrophorini</taxon>
        <taxon>Ignelater</taxon>
    </lineage>
</organism>
<dbReference type="AlphaFoldDB" id="A0A8K0CUZ4"/>
<gene>
    <name evidence="1" type="ORF">ILUMI_14057</name>
</gene>
<dbReference type="EMBL" id="VTPC01012822">
    <property type="protein sequence ID" value="KAF2892116.1"/>
    <property type="molecule type" value="Genomic_DNA"/>
</dbReference>
<dbReference type="OrthoDB" id="6769365at2759"/>
<sequence>MMRASKFKSAHSIKPECGKQCKMKCNTSIDPQKRSDVNDNLEDDCVDFENWSIHIKTAEAARLRYKEHAYKDPEERKVTFSVDLKKVIMLPRCGMFKSVIFAQLKNKKLKPTAPMCHEAIQGRKKEDIISAFFTVSAGENPFKKLKKVLYDFPEFKGAVQEANSGKVNILEMELHNFCDWKDFSSIRKIDCNHSERPYLPDMVQVQAQRGSMSLLFAQPEIPLAKQKDKPQGITSERRDNITSKLLESHNCIMSRNRLNFRKEIPVNQTIEEDNDD</sequence>
<evidence type="ECO:0000313" key="1">
    <source>
        <dbReference type="EMBL" id="KAF2892116.1"/>
    </source>
</evidence>
<reference evidence="1" key="1">
    <citation type="submission" date="2019-08" db="EMBL/GenBank/DDBJ databases">
        <title>The genome of the North American firefly Photinus pyralis.</title>
        <authorList>
            <consortium name="Photinus pyralis genome working group"/>
            <person name="Fallon T.R."/>
            <person name="Sander Lower S.E."/>
            <person name="Weng J.-K."/>
        </authorList>
    </citation>
    <scope>NUCLEOTIDE SEQUENCE</scope>
    <source>
        <strain evidence="1">TRF0915ILg1</strain>
        <tissue evidence="1">Whole body</tissue>
    </source>
</reference>
<keyword evidence="2" id="KW-1185">Reference proteome</keyword>
<accession>A0A8K0CUZ4</accession>
<evidence type="ECO:0000313" key="2">
    <source>
        <dbReference type="Proteomes" id="UP000801492"/>
    </source>
</evidence>
<dbReference type="Proteomes" id="UP000801492">
    <property type="component" value="Unassembled WGS sequence"/>
</dbReference>
<comment type="caution">
    <text evidence="1">The sequence shown here is derived from an EMBL/GenBank/DDBJ whole genome shotgun (WGS) entry which is preliminary data.</text>
</comment>
<proteinExistence type="predicted"/>
<protein>
    <submittedName>
        <fullName evidence="1">Uncharacterized protein</fullName>
    </submittedName>
</protein>